<evidence type="ECO:0000256" key="4">
    <source>
        <dbReference type="ARBA" id="ARBA00022801"/>
    </source>
</evidence>
<dbReference type="GO" id="GO:0006508">
    <property type="term" value="P:proteolysis"/>
    <property type="evidence" value="ECO:0007669"/>
    <property type="project" value="UniProtKB-KW"/>
</dbReference>
<keyword evidence="3 7" id="KW-0479">Metal-binding</keyword>
<keyword evidence="10" id="KW-1185">Reference proteome</keyword>
<evidence type="ECO:0000256" key="5">
    <source>
        <dbReference type="ARBA" id="ARBA00022833"/>
    </source>
</evidence>
<evidence type="ECO:0000313" key="10">
    <source>
        <dbReference type="Proteomes" id="UP000070700"/>
    </source>
</evidence>
<dbReference type="InterPro" id="IPR024079">
    <property type="entry name" value="MetalloPept_cat_dom_sf"/>
</dbReference>
<dbReference type="CDD" id="cd06455">
    <property type="entry name" value="M3A_TOP"/>
    <property type="match status" value="1"/>
</dbReference>
<dbReference type="EMBL" id="KQ947410">
    <property type="protein sequence ID" value="KUJ19679.1"/>
    <property type="molecule type" value="Genomic_DNA"/>
</dbReference>
<dbReference type="Pfam" id="PF01432">
    <property type="entry name" value="Peptidase_M3"/>
    <property type="match status" value="1"/>
</dbReference>
<dbReference type="PANTHER" id="PTHR11804">
    <property type="entry name" value="PROTEASE M3 THIMET OLIGOPEPTIDASE-RELATED"/>
    <property type="match status" value="1"/>
</dbReference>
<keyword evidence="4 7" id="KW-0378">Hydrolase</keyword>
<dbReference type="GO" id="GO:0004222">
    <property type="term" value="F:metalloendopeptidase activity"/>
    <property type="evidence" value="ECO:0007669"/>
    <property type="project" value="InterPro"/>
</dbReference>
<keyword evidence="2 7" id="KW-0645">Protease</keyword>
<proteinExistence type="inferred from homology"/>
<dbReference type="Proteomes" id="UP000070700">
    <property type="component" value="Unassembled WGS sequence"/>
</dbReference>
<dbReference type="InterPro" id="IPR045090">
    <property type="entry name" value="Pept_M3A_M3B"/>
</dbReference>
<reference evidence="9 10" key="1">
    <citation type="submission" date="2015-10" db="EMBL/GenBank/DDBJ databases">
        <title>Full genome of DAOMC 229536 Phialocephala scopiformis, a fungal endophyte of spruce producing the potent anti-insectan compound rugulosin.</title>
        <authorList>
            <consortium name="DOE Joint Genome Institute"/>
            <person name="Walker A.K."/>
            <person name="Frasz S.L."/>
            <person name="Seifert K.A."/>
            <person name="Miller J.D."/>
            <person name="Mondo S.J."/>
            <person name="Labutti K."/>
            <person name="Lipzen A."/>
            <person name="Dockter R."/>
            <person name="Kennedy M."/>
            <person name="Grigoriev I.V."/>
            <person name="Spatafora J.W."/>
        </authorList>
    </citation>
    <scope>NUCLEOTIDE SEQUENCE [LARGE SCALE GENOMIC DNA]</scope>
    <source>
        <strain evidence="9 10">CBS 120377</strain>
    </source>
</reference>
<dbReference type="KEGG" id="psco:LY89DRAFT_457858"/>
<dbReference type="GO" id="GO:0046872">
    <property type="term" value="F:metal ion binding"/>
    <property type="evidence" value="ECO:0007669"/>
    <property type="project" value="UniProtKB-UniRule"/>
</dbReference>
<dbReference type="SUPFAM" id="SSF55486">
    <property type="entry name" value="Metalloproteases ('zincins'), catalytic domain"/>
    <property type="match status" value="1"/>
</dbReference>
<evidence type="ECO:0000256" key="2">
    <source>
        <dbReference type="ARBA" id="ARBA00022670"/>
    </source>
</evidence>
<dbReference type="GO" id="GO:0006518">
    <property type="term" value="P:peptide metabolic process"/>
    <property type="evidence" value="ECO:0007669"/>
    <property type="project" value="TreeGrafter"/>
</dbReference>
<gene>
    <name evidence="9" type="ORF">LY89DRAFT_457858</name>
</gene>
<dbReference type="RefSeq" id="XP_018074034.1">
    <property type="nucleotide sequence ID" value="XM_018207660.1"/>
</dbReference>
<dbReference type="Gene3D" id="1.10.1370.10">
    <property type="entry name" value="Neurolysin, domain 3"/>
    <property type="match status" value="1"/>
</dbReference>
<dbReference type="GO" id="GO:0005758">
    <property type="term" value="C:mitochondrial intermembrane space"/>
    <property type="evidence" value="ECO:0007669"/>
    <property type="project" value="TreeGrafter"/>
</dbReference>
<evidence type="ECO:0000256" key="1">
    <source>
        <dbReference type="ARBA" id="ARBA00006040"/>
    </source>
</evidence>
<accession>A0A194XHS3</accession>
<evidence type="ECO:0000256" key="3">
    <source>
        <dbReference type="ARBA" id="ARBA00022723"/>
    </source>
</evidence>
<dbReference type="GeneID" id="28817386"/>
<dbReference type="Gene3D" id="3.40.390.10">
    <property type="entry name" value="Collagenase (Catalytic Domain)"/>
    <property type="match status" value="1"/>
</dbReference>
<protein>
    <submittedName>
        <fullName evidence="9">Zincin</fullName>
    </submittedName>
</protein>
<evidence type="ECO:0000259" key="8">
    <source>
        <dbReference type="Pfam" id="PF01432"/>
    </source>
</evidence>
<sequence length="730" mass="82883">MTNSAFNTPPQTPPNFDATPEELISNTRAIIDKTRSLQDAIIASVPLKKATLANVLLPLAHDENASLCKRKISKFYSSTSTSAELREASNASEALFTAFDSETLMRKDLFELVHAVFERRVNLDNESQFYLEYKHREFARNGMGIIESEKQKRFAQIKVELHEKLIASRKSINSSSGIWLGESELDGVPDNIRKGLKKGEGEKAGKLWLPFKKPHYDAALKYAKNPTTRKKIYVGNDNRCPDNVPRVKEIVLLRDETARLLGYENHAEYQLEVKMAGSTGFVNDFLSGFREKLTMIARKELEALKALKAQNLEETALQSGVGTDTFFTWDYNFYSNISKAQNHSFDEKKFSEYFTLEKSLAGMMTTFSRLFGLQFVEIKPDENSTFGNEHVMTWHDSVSVFTLWEGSEDSDACNQGEFVGYLYLDLFPRDHKFNHAGHYLLQPGYFSEDGEYHYPSSALVMNLPTPQPGKPTLLSHDSTRSLFHELGHAIHNLVSRTQFAIFHGTATTRDFVEIPSIMLENWWWTPSVIKELGCHYSYISEEMLKAWEDSEGRENERPAEKLDDQSIQNLVATRRSNEALATLKQCHFAIFDMAIHSPSSREEVEGMNLSQMWNQTMSDITLMSGLEVEGEGWEWGHGCARIGAYIRGYDAGYYAYPLGKAYAQDLFKSMFEVDPMSKEVGMRYRRVVLEKGGSRNGMELLEDFLGRKPNAAARYEELGLAGGQLNPSRC</sequence>
<dbReference type="AlphaFoldDB" id="A0A194XHS3"/>
<dbReference type="Gene3D" id="1.20.1050.40">
    <property type="entry name" value="Endopeptidase. Chain P, domain 1"/>
    <property type="match status" value="1"/>
</dbReference>
<dbReference type="InParanoid" id="A0A194XHS3"/>
<dbReference type="InterPro" id="IPR024080">
    <property type="entry name" value="Neurolysin/TOP_N"/>
</dbReference>
<feature type="domain" description="Peptidase M3A/M3B catalytic" evidence="8">
    <location>
        <begin position="220"/>
        <end position="719"/>
    </location>
</feature>
<comment type="cofactor">
    <cofactor evidence="7">
        <name>Zn(2+)</name>
        <dbReference type="ChEBI" id="CHEBI:29105"/>
    </cofactor>
    <text evidence="7">Binds 1 zinc ion.</text>
</comment>
<dbReference type="InterPro" id="IPR024077">
    <property type="entry name" value="Neurolysin/TOP_dom2"/>
</dbReference>
<dbReference type="InterPro" id="IPR001567">
    <property type="entry name" value="Pept_M3A_M3B_dom"/>
</dbReference>
<keyword evidence="6 7" id="KW-0482">Metalloprotease</keyword>
<comment type="similarity">
    <text evidence="1 7">Belongs to the peptidase M3 family.</text>
</comment>
<organism evidence="9 10">
    <name type="scientific">Mollisia scopiformis</name>
    <name type="common">Conifer needle endophyte fungus</name>
    <name type="synonym">Phialocephala scopiformis</name>
    <dbReference type="NCBI Taxonomy" id="149040"/>
    <lineage>
        <taxon>Eukaryota</taxon>
        <taxon>Fungi</taxon>
        <taxon>Dikarya</taxon>
        <taxon>Ascomycota</taxon>
        <taxon>Pezizomycotina</taxon>
        <taxon>Leotiomycetes</taxon>
        <taxon>Helotiales</taxon>
        <taxon>Mollisiaceae</taxon>
        <taxon>Mollisia</taxon>
    </lineage>
</organism>
<dbReference type="OrthoDB" id="534666at2759"/>
<evidence type="ECO:0000313" key="9">
    <source>
        <dbReference type="EMBL" id="KUJ19679.1"/>
    </source>
</evidence>
<name>A0A194XHS3_MOLSC</name>
<dbReference type="FunFam" id="3.40.390.10:FF:000074">
    <property type="entry name" value="Metalloprotease"/>
    <property type="match status" value="1"/>
</dbReference>
<keyword evidence="5 7" id="KW-0862">Zinc</keyword>
<evidence type="ECO:0000256" key="7">
    <source>
        <dbReference type="RuleBase" id="RU003435"/>
    </source>
</evidence>
<dbReference type="PANTHER" id="PTHR11804:SF84">
    <property type="entry name" value="SACCHAROLYSIN"/>
    <property type="match status" value="1"/>
</dbReference>
<evidence type="ECO:0000256" key="6">
    <source>
        <dbReference type="ARBA" id="ARBA00023049"/>
    </source>
</evidence>